<dbReference type="Gene3D" id="3.40.1390.30">
    <property type="entry name" value="NIF3 (NGG1p interacting factor 3)-like"/>
    <property type="match status" value="2"/>
</dbReference>
<dbReference type="Proteomes" id="UP000676428">
    <property type="component" value="Chromosome"/>
</dbReference>
<keyword evidence="4" id="KW-1185">Reference proteome</keyword>
<comment type="similarity">
    <text evidence="1">Belongs to the GTP cyclohydrolase I type 2/NIF3 family.</text>
</comment>
<gene>
    <name evidence="3" type="ORF">KHX94_17320</name>
</gene>
<accession>A0ABX8DDV6</accession>
<dbReference type="EMBL" id="CP074572">
    <property type="protein sequence ID" value="QVK22909.1"/>
    <property type="molecule type" value="Genomic_DNA"/>
</dbReference>
<dbReference type="InterPro" id="IPR036069">
    <property type="entry name" value="DUF34/NIF3_sf"/>
</dbReference>
<evidence type="ECO:0000256" key="2">
    <source>
        <dbReference type="ARBA" id="ARBA00022723"/>
    </source>
</evidence>
<dbReference type="Pfam" id="PF01784">
    <property type="entry name" value="DUF34_NIF3"/>
    <property type="match status" value="1"/>
</dbReference>
<dbReference type="RefSeq" id="WP_213681553.1">
    <property type="nucleotide sequence ID" value="NZ_CP074572.1"/>
</dbReference>
<dbReference type="PANTHER" id="PTHR13799:SF14">
    <property type="entry name" value="GTP CYCLOHYDROLASE 1 TYPE 2 HOMOLOG"/>
    <property type="match status" value="1"/>
</dbReference>
<dbReference type="NCBIfam" id="TIGR00486">
    <property type="entry name" value="YbgI_SA1388"/>
    <property type="match status" value="1"/>
</dbReference>
<keyword evidence="2" id="KW-0479">Metal-binding</keyword>
<evidence type="ECO:0000256" key="1">
    <source>
        <dbReference type="ARBA" id="ARBA00006964"/>
    </source>
</evidence>
<sequence>MQRAELQAYLQAFLQVDKFRDYAPNGLQVEGKAQIKRIVTGVTACQPLIDAAIAYQADVLLVHHGFFWKNEPQVLVGMKQRRIKALLAHDMNLFAYHLPLDAHPDVGNNARLAHQLALQDARPVTDSPQELLWRGQLPQRMSAEGFAEWITKQLGREPLHLPAVGDVIQTVAWCTGGAQDYIDQASALGVDAFISGEASERTFHSAAEQGVHYYAAGHHATERYGIQALGEHLAQQFGLEHKFVDIDNPV</sequence>
<proteinExistence type="inferred from homology"/>
<evidence type="ECO:0000313" key="4">
    <source>
        <dbReference type="Proteomes" id="UP000676428"/>
    </source>
</evidence>
<reference evidence="3 4" key="1">
    <citation type="journal article" date="2012" name="Int. J. Syst. Evol. Microbiol.">
        <title>Shewanella dokdonensis sp. nov., isolated from seawater.</title>
        <authorList>
            <person name="Sung H.R."/>
            <person name="Yoon J.H."/>
            <person name="Ghim S.Y."/>
        </authorList>
    </citation>
    <scope>NUCLEOTIDE SEQUENCE [LARGE SCALE GENOMIC DNA]</scope>
    <source>
        <strain evidence="3 4">DSM 23626</strain>
    </source>
</reference>
<evidence type="ECO:0000313" key="3">
    <source>
        <dbReference type="EMBL" id="QVK22909.1"/>
    </source>
</evidence>
<organism evidence="3 4">
    <name type="scientific">Shewanella dokdonensis</name>
    <dbReference type="NCBI Taxonomy" id="712036"/>
    <lineage>
        <taxon>Bacteria</taxon>
        <taxon>Pseudomonadati</taxon>
        <taxon>Pseudomonadota</taxon>
        <taxon>Gammaproteobacteria</taxon>
        <taxon>Alteromonadales</taxon>
        <taxon>Shewanellaceae</taxon>
        <taxon>Shewanella</taxon>
    </lineage>
</organism>
<dbReference type="InterPro" id="IPR002678">
    <property type="entry name" value="DUF34/NIF3"/>
</dbReference>
<name>A0ABX8DDV6_9GAMM</name>
<dbReference type="SUPFAM" id="SSF102705">
    <property type="entry name" value="NIF3 (NGG1p interacting factor 3)-like"/>
    <property type="match status" value="1"/>
</dbReference>
<dbReference type="PANTHER" id="PTHR13799">
    <property type="entry name" value="NGG1 INTERACTING FACTOR 3"/>
    <property type="match status" value="1"/>
</dbReference>
<protein>
    <submittedName>
        <fullName evidence="3">Nif3-like dinuclear metal center hexameric protein</fullName>
    </submittedName>
</protein>